<dbReference type="InterPro" id="IPR045584">
    <property type="entry name" value="Pilin-like"/>
</dbReference>
<accession>A0ABM7WXK7</accession>
<dbReference type="EMBL" id="AP025591">
    <property type="protein sequence ID" value="BDG04210.1"/>
    <property type="molecule type" value="Genomic_DNA"/>
</dbReference>
<dbReference type="Gene3D" id="3.30.700.10">
    <property type="entry name" value="Glycoprotein, Type 4 Pilin"/>
    <property type="match status" value="1"/>
</dbReference>
<dbReference type="Proteomes" id="UP001162891">
    <property type="component" value="Chromosome"/>
</dbReference>
<evidence type="ECO:0000313" key="1">
    <source>
        <dbReference type="EMBL" id="BDG04210.1"/>
    </source>
</evidence>
<organism evidence="1 2">
    <name type="scientific">Anaeromyxobacter oryzae</name>
    <dbReference type="NCBI Taxonomy" id="2918170"/>
    <lineage>
        <taxon>Bacteria</taxon>
        <taxon>Pseudomonadati</taxon>
        <taxon>Myxococcota</taxon>
        <taxon>Myxococcia</taxon>
        <taxon>Myxococcales</taxon>
        <taxon>Cystobacterineae</taxon>
        <taxon>Anaeromyxobacteraceae</taxon>
        <taxon>Anaeromyxobacter</taxon>
    </lineage>
</organism>
<name>A0ABM7WXK7_9BACT</name>
<evidence type="ECO:0000313" key="2">
    <source>
        <dbReference type="Proteomes" id="UP001162891"/>
    </source>
</evidence>
<reference evidence="2" key="1">
    <citation type="journal article" date="2022" name="Int. J. Syst. Evol. Microbiol.">
        <title>Anaeromyxobacter oryzae sp. nov., Anaeromyxobacter diazotrophicus sp. nov. and Anaeromyxobacter paludicola sp. nov., isolated from paddy soils.</title>
        <authorList>
            <person name="Itoh H."/>
            <person name="Xu Z."/>
            <person name="Mise K."/>
            <person name="Masuda Y."/>
            <person name="Ushijima N."/>
            <person name="Hayakawa C."/>
            <person name="Shiratori Y."/>
            <person name="Senoo K."/>
        </authorList>
    </citation>
    <scope>NUCLEOTIDE SEQUENCE [LARGE SCALE GENOMIC DNA]</scope>
    <source>
        <strain evidence="2">Red232</strain>
    </source>
</reference>
<protein>
    <recommendedName>
        <fullName evidence="3">Lipoprotein</fullName>
    </recommendedName>
</protein>
<dbReference type="PROSITE" id="PS51257">
    <property type="entry name" value="PROKAR_LIPOPROTEIN"/>
    <property type="match status" value="1"/>
</dbReference>
<keyword evidence="2" id="KW-1185">Reference proteome</keyword>
<evidence type="ECO:0008006" key="3">
    <source>
        <dbReference type="Google" id="ProtNLM"/>
    </source>
</evidence>
<gene>
    <name evidence="1" type="ORF">AMOR_32060</name>
</gene>
<dbReference type="RefSeq" id="WP_248352577.1">
    <property type="nucleotide sequence ID" value="NZ_AP025591.1"/>
</dbReference>
<sequence>MFTNRRFLAVAFSVLTVSCATRYSTRPISPQAAAAFSHAQVDGVGGSLVIDAEKMRELGFRPSEDQAKDGDLLLDLAVALLPAVAAEMKDDPAAAVLARSAVLLALTREWAVAPHVQRLGVVVQVDPEHPDKRADSALVLVAVREGEKENREMLQALGAAVRAVAGREVVKSELGHVCLAREANPELPFQVCIHPGPGFYALGTPEALSALATAPAVSAPREPGPVLRVLARAPKLGRVELTIEGQAALRVGARIESEDPAAAAQLEKQLEAVLQRADVQREKSRRVMASALEEVKGSVARDPEAPDRMKAAVAGATVERLVDPRGEWAALRNSIQVARTGNTVTAELTIPEAQVRRVARLDQGMTTVATIGILSAIAIPNFVKYQCRAKASEGQAAVQAARDAVKAHRTKDGRYPASLQQADYRPAPGGRYTVCMRSGCAPPAKPDAAKACEEALQSVSGGSKAPALCAAANLMDDGKMDVWLIDAPGDASNHRSACQ</sequence>
<proteinExistence type="predicted"/>
<dbReference type="SUPFAM" id="SSF54523">
    <property type="entry name" value="Pili subunits"/>
    <property type="match status" value="1"/>
</dbReference>